<dbReference type="RefSeq" id="XP_029756242.1">
    <property type="nucleotide sequence ID" value="XM_029898750.1"/>
</dbReference>
<reference evidence="1 2" key="1">
    <citation type="journal article" date="2014" name="BMC Genomics">
        <title>Genome sequencing of four Aureobasidium pullulans varieties: biotechnological potential, stress tolerance, and description of new species.</title>
        <authorList>
            <person name="Gostin Ar C."/>
            <person name="Ohm R.A."/>
            <person name="Kogej T."/>
            <person name="Sonjak S."/>
            <person name="Turk M."/>
            <person name="Zajc J."/>
            <person name="Zalar P."/>
            <person name="Grube M."/>
            <person name="Sun H."/>
            <person name="Han J."/>
            <person name="Sharma A."/>
            <person name="Chiniquy J."/>
            <person name="Ngan C.Y."/>
            <person name="Lipzen A."/>
            <person name="Barry K."/>
            <person name="Grigoriev I.V."/>
            <person name="Gunde-Cimerman N."/>
        </authorList>
    </citation>
    <scope>NUCLEOTIDE SEQUENCE [LARGE SCALE GENOMIC DNA]</scope>
    <source>
        <strain evidence="1 2">EXF-150</strain>
    </source>
</reference>
<keyword evidence="2" id="KW-1185">Reference proteome</keyword>
<protein>
    <submittedName>
        <fullName evidence="1">Uncharacterized protein</fullName>
    </submittedName>
</protein>
<dbReference type="Proteomes" id="UP000030706">
    <property type="component" value="Unassembled WGS sequence"/>
</dbReference>
<dbReference type="EMBL" id="KL585001">
    <property type="protein sequence ID" value="KEQ80055.1"/>
    <property type="molecule type" value="Genomic_DNA"/>
</dbReference>
<evidence type="ECO:0000313" key="2">
    <source>
        <dbReference type="Proteomes" id="UP000030706"/>
    </source>
</evidence>
<gene>
    <name evidence="1" type="ORF">M438DRAFT_121568</name>
</gene>
<organism evidence="1 2">
    <name type="scientific">Aureobasidium pullulans EXF-150</name>
    <dbReference type="NCBI Taxonomy" id="1043002"/>
    <lineage>
        <taxon>Eukaryota</taxon>
        <taxon>Fungi</taxon>
        <taxon>Dikarya</taxon>
        <taxon>Ascomycota</taxon>
        <taxon>Pezizomycotina</taxon>
        <taxon>Dothideomycetes</taxon>
        <taxon>Dothideomycetidae</taxon>
        <taxon>Dothideales</taxon>
        <taxon>Saccotheciaceae</taxon>
        <taxon>Aureobasidium</taxon>
    </lineage>
</organism>
<name>A0A074X3G6_AURPU</name>
<dbReference type="GeneID" id="40741056"/>
<sequence>MFCYSLMRLWFTASFIILLLCCSGHLARLVVCLPNSWFDGSWLYTRSPLGRGFRTCYSFCSIIVQPSLLSR</sequence>
<accession>A0A074X3G6</accession>
<dbReference type="HOGENOM" id="CLU_2739600_0_0_1"/>
<proteinExistence type="predicted"/>
<evidence type="ECO:0000313" key="1">
    <source>
        <dbReference type="EMBL" id="KEQ80055.1"/>
    </source>
</evidence>
<dbReference type="AlphaFoldDB" id="A0A074X3G6"/>